<dbReference type="PANTHER" id="PTHR36106:SF1">
    <property type="entry name" value="ANAEROBIC C4-DICARBOXYLATE TRANSPORTER DCUB"/>
    <property type="match status" value="1"/>
</dbReference>
<accession>A0ABT7FPP0</accession>
<evidence type="ECO:0000256" key="9">
    <source>
        <dbReference type="SAM" id="Phobius"/>
    </source>
</evidence>
<sequence>MAWILVAELAVMLACIWLGSRHGGIALGFWGGIGLLILSFIFRESPAKPPVDVMLIILAVTCATATMQAAGGIAFFVRMAEKIIKRYPERITFIAPLVAYIFTFAAGTGHILYPLLPVIHDTALRNGIRPERPISVSVVASLQGITASPVSAAMAAFIVVVEASGYSLPKIMLIAVPSTLVGVLVASLVMLRYGKELEDDPEFQRRVAAGEVEDIPLLVKAQRKAKRDNVSVEDAKNRLAPTGARTESAAEISEVASASVGADGRLEEDITAESNGAKPGAPRITAAIFLATVVLVVIFGAIPSLRPPGEDGEPLSIAILLQILMLSAAAIMVAVTNVKVGAIATSSIEKTGLIAIVGIFGLAWLGLTVIQANEEFIVGGLEGMVTKYPWMFAVALFACSIVLFSQASTTRTLMPLGLSLGLGPAMLAGMWPAVNGAFFLPTYGTIVAAMNFDRTGTTRIGKFVFNHSFMLPGLVAIAAAVATGMTLATIIG</sequence>
<keyword evidence="6 9" id="KW-0812">Transmembrane</keyword>
<proteinExistence type="inferred from homology"/>
<gene>
    <name evidence="10" type="ORF">QPX34_05300</name>
</gene>
<feature type="transmembrane region" description="Helical" evidence="9">
    <location>
        <begin position="416"/>
        <end position="434"/>
    </location>
</feature>
<comment type="similarity">
    <text evidence="2">Belongs to the DcuA/DcuB transporter (TC 2.A.13.1) family.</text>
</comment>
<dbReference type="InterPro" id="IPR004668">
    <property type="entry name" value="Anaer_Dcu_memb_transpt"/>
</dbReference>
<evidence type="ECO:0000256" key="2">
    <source>
        <dbReference type="ARBA" id="ARBA00006413"/>
    </source>
</evidence>
<feature type="transmembrane region" description="Helical" evidence="9">
    <location>
        <begin position="136"/>
        <end position="159"/>
    </location>
</feature>
<feature type="transmembrane region" description="Helical" evidence="9">
    <location>
        <begin position="22"/>
        <end position="42"/>
    </location>
</feature>
<feature type="transmembrane region" description="Helical" evidence="9">
    <location>
        <begin position="352"/>
        <end position="370"/>
    </location>
</feature>
<name>A0ABT7FPP0_9CORY</name>
<feature type="transmembrane region" description="Helical" evidence="9">
    <location>
        <begin position="97"/>
        <end position="116"/>
    </location>
</feature>
<evidence type="ECO:0000256" key="8">
    <source>
        <dbReference type="ARBA" id="ARBA00023136"/>
    </source>
</evidence>
<evidence type="ECO:0000256" key="7">
    <source>
        <dbReference type="ARBA" id="ARBA00022989"/>
    </source>
</evidence>
<dbReference type="Proteomes" id="UP001239414">
    <property type="component" value="Unassembled WGS sequence"/>
</dbReference>
<evidence type="ECO:0000256" key="5">
    <source>
        <dbReference type="ARBA" id="ARBA00022519"/>
    </source>
</evidence>
<evidence type="ECO:0000256" key="6">
    <source>
        <dbReference type="ARBA" id="ARBA00022692"/>
    </source>
</evidence>
<keyword evidence="8 9" id="KW-0472">Membrane</keyword>
<keyword evidence="11" id="KW-1185">Reference proteome</keyword>
<feature type="transmembrane region" description="Helical" evidence="9">
    <location>
        <begin position="284"/>
        <end position="305"/>
    </location>
</feature>
<feature type="transmembrane region" description="Helical" evidence="9">
    <location>
        <begin position="469"/>
        <end position="491"/>
    </location>
</feature>
<organism evidence="10 11">
    <name type="scientific">Corynebacterium accolens</name>
    <dbReference type="NCBI Taxonomy" id="38284"/>
    <lineage>
        <taxon>Bacteria</taxon>
        <taxon>Bacillati</taxon>
        <taxon>Actinomycetota</taxon>
        <taxon>Actinomycetes</taxon>
        <taxon>Mycobacteriales</taxon>
        <taxon>Corynebacteriaceae</taxon>
        <taxon>Corynebacterium</taxon>
    </lineage>
</organism>
<dbReference type="EMBL" id="JASNUO010000004">
    <property type="protein sequence ID" value="MDK4247445.1"/>
    <property type="molecule type" value="Genomic_DNA"/>
</dbReference>
<evidence type="ECO:0000313" key="11">
    <source>
        <dbReference type="Proteomes" id="UP001239414"/>
    </source>
</evidence>
<comment type="subcellular location">
    <subcellularLocation>
        <location evidence="1">Cell inner membrane</location>
        <topology evidence="1">Multi-pass membrane protein</topology>
    </subcellularLocation>
</comment>
<feature type="transmembrane region" description="Helical" evidence="9">
    <location>
        <begin position="54"/>
        <end position="77"/>
    </location>
</feature>
<comment type="caution">
    <text evidence="10">The sequence shown here is derived from an EMBL/GenBank/DDBJ whole genome shotgun (WGS) entry which is preliminary data.</text>
</comment>
<keyword evidence="7 9" id="KW-1133">Transmembrane helix</keyword>
<keyword evidence="4" id="KW-1003">Cell membrane</keyword>
<evidence type="ECO:0000256" key="3">
    <source>
        <dbReference type="ARBA" id="ARBA00022448"/>
    </source>
</evidence>
<dbReference type="RefSeq" id="WP_284612567.1">
    <property type="nucleotide sequence ID" value="NZ_JASNUO010000004.1"/>
</dbReference>
<reference evidence="10 11" key="1">
    <citation type="submission" date="2023-05" db="EMBL/GenBank/DDBJ databases">
        <title>Metabolic capabilities are highly conserved among human nasal-associated Corynebacterium species in pangenomic analyses.</title>
        <authorList>
            <person name="Tran T.H."/>
            <person name="Roberts A.Q."/>
            <person name="Escapa I.F."/>
            <person name="Gao W."/>
            <person name="Conlan S."/>
            <person name="Kong H."/>
            <person name="Segre J.A."/>
            <person name="Kelly M.S."/>
            <person name="Lemon K.P."/>
        </authorList>
    </citation>
    <scope>NUCLEOTIDE SEQUENCE [LARGE SCALE GENOMIC DNA]</scope>
    <source>
        <strain evidence="10 11">KPL3802</strain>
    </source>
</reference>
<dbReference type="Pfam" id="PF03605">
    <property type="entry name" value="DcuA_DcuB"/>
    <property type="match status" value="2"/>
</dbReference>
<keyword evidence="3" id="KW-0813">Transport</keyword>
<evidence type="ECO:0000256" key="4">
    <source>
        <dbReference type="ARBA" id="ARBA00022475"/>
    </source>
</evidence>
<keyword evidence="5" id="KW-0997">Cell inner membrane</keyword>
<feature type="transmembrane region" description="Helical" evidence="9">
    <location>
        <begin position="171"/>
        <end position="191"/>
    </location>
</feature>
<feature type="transmembrane region" description="Helical" evidence="9">
    <location>
        <begin position="317"/>
        <end position="340"/>
    </location>
</feature>
<evidence type="ECO:0000313" key="10">
    <source>
        <dbReference type="EMBL" id="MDK4247445.1"/>
    </source>
</evidence>
<dbReference type="PANTHER" id="PTHR36106">
    <property type="entry name" value="ANAEROBIC C4-DICARBOXYLATE TRANSPORTER DCUB"/>
    <property type="match status" value="1"/>
</dbReference>
<evidence type="ECO:0000256" key="1">
    <source>
        <dbReference type="ARBA" id="ARBA00004429"/>
    </source>
</evidence>
<protein>
    <submittedName>
        <fullName evidence="10">Anaerobic C4-dicarboxylate transporter</fullName>
    </submittedName>
</protein>
<feature type="transmembrane region" description="Helical" evidence="9">
    <location>
        <begin position="390"/>
        <end position="409"/>
    </location>
</feature>